<dbReference type="Proteomes" id="UP000000845">
    <property type="component" value="Chromosome"/>
</dbReference>
<dbReference type="Pfam" id="PF03349">
    <property type="entry name" value="Toluene_X"/>
    <property type="match status" value="1"/>
</dbReference>
<dbReference type="SUPFAM" id="SSF56935">
    <property type="entry name" value="Porins"/>
    <property type="match status" value="1"/>
</dbReference>
<keyword evidence="7" id="KW-0998">Cell outer membrane</keyword>
<evidence type="ECO:0000256" key="3">
    <source>
        <dbReference type="ARBA" id="ARBA00022452"/>
    </source>
</evidence>
<keyword evidence="10" id="KW-1185">Reference proteome</keyword>
<evidence type="ECO:0000313" key="10">
    <source>
        <dbReference type="Proteomes" id="UP000000845"/>
    </source>
</evidence>
<evidence type="ECO:0000313" key="9">
    <source>
        <dbReference type="EMBL" id="ACZ07275.1"/>
    </source>
</evidence>
<proteinExistence type="inferred from homology"/>
<dbReference type="eggNOG" id="COG2067">
    <property type="taxonomic scope" value="Bacteria"/>
</dbReference>
<evidence type="ECO:0000256" key="1">
    <source>
        <dbReference type="ARBA" id="ARBA00004571"/>
    </source>
</evidence>
<dbReference type="Gene3D" id="2.40.160.60">
    <property type="entry name" value="Outer membrane protein transport protein (OMPP1/FadL/TodX)"/>
    <property type="match status" value="1"/>
</dbReference>
<dbReference type="GO" id="GO:0009279">
    <property type="term" value="C:cell outer membrane"/>
    <property type="evidence" value="ECO:0007669"/>
    <property type="project" value="UniProtKB-SubCell"/>
</dbReference>
<protein>
    <submittedName>
        <fullName evidence="9">Membrane protein involved in aromatic hydrocarbon degradation</fullName>
    </submittedName>
</protein>
<name>D1AM07_SEBTE</name>
<dbReference type="HOGENOM" id="CLU_051176_0_0_0"/>
<organism evidence="9 10">
    <name type="scientific">Sebaldella termitidis (strain ATCC 33386 / NCTC 11300)</name>
    <dbReference type="NCBI Taxonomy" id="526218"/>
    <lineage>
        <taxon>Bacteria</taxon>
        <taxon>Fusobacteriati</taxon>
        <taxon>Fusobacteriota</taxon>
        <taxon>Fusobacteriia</taxon>
        <taxon>Fusobacteriales</taxon>
        <taxon>Leptotrichiaceae</taxon>
        <taxon>Sebaldella</taxon>
    </lineage>
</organism>
<evidence type="ECO:0000256" key="4">
    <source>
        <dbReference type="ARBA" id="ARBA00022692"/>
    </source>
</evidence>
<dbReference type="KEGG" id="str:Sterm_0391"/>
<sequence length="437" mass="48193">MKRIFLFVLVICTSMIVNSASIDYLMNNSAAYLGNPSQAGIISVDGAFYNPAGLTQLEDGTYININGLFSGVEESMNLSDKKFDAKDYPMAPSFNLVYKKDKSAFYLNTSVIAGGPHLNFKSGVAGLELAAQAFNKLDPLAGTVRALDAELKNGDFEGENRYYQGIIGGTYQLNRVLSVSLGGKYVYSVRKLEGDAEYSFYKGNPIGASINGNELHIKSKREADGFGGVLGLNIRVNENLNIGMKYDTPVKLTFDTNATEDKKMYIGALGKNLGISDFYPTYKDGYSGRRDLPGVLSLGISGKVNRFTLMAGYNRYFNKAANIDNVDYDDGNEVNFGLMYDINEKFTWTAGVNFADTGAKKSSYNDVEFSLNSQFYGTGVIYKHDEKNEFTFSVSYIHYDSENGEDENFLAGTKLEKSKVTYKKGIIGMGIGYTYKF</sequence>
<dbReference type="EMBL" id="CP001739">
    <property type="protein sequence ID" value="ACZ07275.1"/>
    <property type="molecule type" value="Genomic_DNA"/>
</dbReference>
<dbReference type="PANTHER" id="PTHR35093">
    <property type="entry name" value="OUTER MEMBRANE PROTEIN NMB0088-RELATED"/>
    <property type="match status" value="1"/>
</dbReference>
<evidence type="ECO:0000256" key="2">
    <source>
        <dbReference type="ARBA" id="ARBA00008163"/>
    </source>
</evidence>
<evidence type="ECO:0000256" key="7">
    <source>
        <dbReference type="ARBA" id="ARBA00023237"/>
    </source>
</evidence>
<dbReference type="InterPro" id="IPR005017">
    <property type="entry name" value="OMPP1/FadL/TodX"/>
</dbReference>
<keyword evidence="6" id="KW-0472">Membrane</keyword>
<keyword evidence="3" id="KW-1134">Transmembrane beta strand</keyword>
<dbReference type="AlphaFoldDB" id="D1AM07"/>
<accession>D1AM07</accession>
<evidence type="ECO:0000256" key="8">
    <source>
        <dbReference type="SAM" id="SignalP"/>
    </source>
</evidence>
<reference evidence="10" key="1">
    <citation type="submission" date="2009-09" db="EMBL/GenBank/DDBJ databases">
        <title>The complete chromosome of Sebaldella termitidis ATCC 33386.</title>
        <authorList>
            <consortium name="US DOE Joint Genome Institute (JGI-PGF)"/>
            <person name="Lucas S."/>
            <person name="Copeland A."/>
            <person name="Lapidus A."/>
            <person name="Glavina del Rio T."/>
            <person name="Dalin E."/>
            <person name="Tice H."/>
            <person name="Bruce D."/>
            <person name="Goodwin L."/>
            <person name="Pitluck S."/>
            <person name="Kyrpides N."/>
            <person name="Mavromatis K."/>
            <person name="Ivanova N."/>
            <person name="Mikhailova N."/>
            <person name="Sims D."/>
            <person name="Meincke L."/>
            <person name="Brettin T."/>
            <person name="Detter J.C."/>
            <person name="Han C."/>
            <person name="Larimer F."/>
            <person name="Land M."/>
            <person name="Hauser L."/>
            <person name="Markowitz V."/>
            <person name="Cheng J.F."/>
            <person name="Hugenholtz P."/>
            <person name="Woyke T."/>
            <person name="Wu D."/>
            <person name="Eisen J.A."/>
        </authorList>
    </citation>
    <scope>NUCLEOTIDE SEQUENCE [LARGE SCALE GENOMIC DNA]</scope>
    <source>
        <strain evidence="10">ATCC 33386 / NCTC 11300</strain>
    </source>
</reference>
<evidence type="ECO:0000256" key="5">
    <source>
        <dbReference type="ARBA" id="ARBA00022729"/>
    </source>
</evidence>
<dbReference type="GO" id="GO:0015483">
    <property type="term" value="F:long-chain fatty acid transporting porin activity"/>
    <property type="evidence" value="ECO:0007669"/>
    <property type="project" value="TreeGrafter"/>
</dbReference>
<dbReference type="STRING" id="526218.Sterm_0391"/>
<feature type="signal peptide" evidence="8">
    <location>
        <begin position="1"/>
        <end position="19"/>
    </location>
</feature>
<dbReference type="PANTHER" id="PTHR35093:SF8">
    <property type="entry name" value="OUTER MEMBRANE PROTEIN NMB0088-RELATED"/>
    <property type="match status" value="1"/>
</dbReference>
<comment type="similarity">
    <text evidence="2">Belongs to the OmpP1/FadL family.</text>
</comment>
<evidence type="ECO:0000256" key="6">
    <source>
        <dbReference type="ARBA" id="ARBA00023136"/>
    </source>
</evidence>
<dbReference type="RefSeq" id="WP_012859874.1">
    <property type="nucleotide sequence ID" value="NC_013517.1"/>
</dbReference>
<gene>
    <name evidence="9" type="ordered locus">Sterm_0391</name>
</gene>
<keyword evidence="5 8" id="KW-0732">Signal</keyword>
<reference evidence="9 10" key="2">
    <citation type="journal article" date="2010" name="Stand. Genomic Sci.">
        <title>Complete genome sequence of Sebaldella termitidis type strain (NCTC 11300).</title>
        <authorList>
            <person name="Harmon-Smith M."/>
            <person name="Celia L."/>
            <person name="Chertkov O."/>
            <person name="Lapidus A."/>
            <person name="Copeland A."/>
            <person name="Glavina Del Rio T."/>
            <person name="Nolan M."/>
            <person name="Lucas S."/>
            <person name="Tice H."/>
            <person name="Cheng J.F."/>
            <person name="Han C."/>
            <person name="Detter J.C."/>
            <person name="Bruce D."/>
            <person name="Goodwin L."/>
            <person name="Pitluck S."/>
            <person name="Pati A."/>
            <person name="Liolios K."/>
            <person name="Ivanova N."/>
            <person name="Mavromatis K."/>
            <person name="Mikhailova N."/>
            <person name="Chen A."/>
            <person name="Palaniappan K."/>
            <person name="Land M."/>
            <person name="Hauser L."/>
            <person name="Chang Y.J."/>
            <person name="Jeffries C.D."/>
            <person name="Brettin T."/>
            <person name="Goker M."/>
            <person name="Beck B."/>
            <person name="Bristow J."/>
            <person name="Eisen J.A."/>
            <person name="Markowitz V."/>
            <person name="Hugenholtz P."/>
            <person name="Kyrpides N.C."/>
            <person name="Klenk H.P."/>
            <person name="Chen F."/>
        </authorList>
    </citation>
    <scope>NUCLEOTIDE SEQUENCE [LARGE SCALE GENOMIC DNA]</scope>
    <source>
        <strain evidence="10">ATCC 33386 / NCTC 11300</strain>
    </source>
</reference>
<feature type="chain" id="PRO_5003019944" evidence="8">
    <location>
        <begin position="20"/>
        <end position="437"/>
    </location>
</feature>
<keyword evidence="4" id="KW-0812">Transmembrane</keyword>
<comment type="subcellular location">
    <subcellularLocation>
        <location evidence="1">Cell outer membrane</location>
        <topology evidence="1">Multi-pass membrane protein</topology>
    </subcellularLocation>
</comment>